<organism evidence="1 2">
    <name type="scientific">Halogranum salarium B-1</name>
    <dbReference type="NCBI Taxonomy" id="1210908"/>
    <lineage>
        <taxon>Archaea</taxon>
        <taxon>Methanobacteriati</taxon>
        <taxon>Methanobacteriota</taxon>
        <taxon>Stenosarchaea group</taxon>
        <taxon>Halobacteria</taxon>
        <taxon>Halobacteriales</taxon>
        <taxon>Haloferacaceae</taxon>
    </lineage>
</organism>
<proteinExistence type="predicted"/>
<accession>J3EYK1</accession>
<gene>
    <name evidence="1" type="ORF">HSB1_10650</name>
</gene>
<reference evidence="1 2" key="1">
    <citation type="journal article" date="2012" name="J. Bacteriol.">
        <title>Draft Genome Sequence of the Extremely Halophilic Archaeon Halogranum salarium B-1T.</title>
        <authorList>
            <person name="Kim K.K."/>
            <person name="Lee K.C."/>
            <person name="Lee J.S."/>
        </authorList>
    </citation>
    <scope>NUCLEOTIDE SEQUENCE [LARGE SCALE GENOMIC DNA]</scope>
    <source>
        <strain evidence="1 2">B-1</strain>
    </source>
</reference>
<evidence type="ECO:0000313" key="2">
    <source>
        <dbReference type="Proteomes" id="UP000007813"/>
    </source>
</evidence>
<dbReference type="Proteomes" id="UP000007813">
    <property type="component" value="Unassembled WGS sequence"/>
</dbReference>
<sequence>MTEDSRSPPATAAELVERHRDLLKRHADSDRPASWLTDALLAAESGGESGEQEVGAV</sequence>
<evidence type="ECO:0000313" key="1">
    <source>
        <dbReference type="EMBL" id="EJN60462.1"/>
    </source>
</evidence>
<name>J3EYK1_9EURY</name>
<protein>
    <submittedName>
        <fullName evidence="1">Uncharacterized protein</fullName>
    </submittedName>
</protein>
<comment type="caution">
    <text evidence="1">The sequence shown here is derived from an EMBL/GenBank/DDBJ whole genome shotgun (WGS) entry which is preliminary data.</text>
</comment>
<dbReference type="AlphaFoldDB" id="J3EYK1"/>
<dbReference type="EMBL" id="ALJD01000003">
    <property type="protein sequence ID" value="EJN60462.1"/>
    <property type="molecule type" value="Genomic_DNA"/>
</dbReference>